<comment type="similarity">
    <text evidence="2">Belongs to the cytochrome c-552 family.</text>
</comment>
<evidence type="ECO:0000313" key="14">
    <source>
        <dbReference type="Proteomes" id="UP000317243"/>
    </source>
</evidence>
<feature type="transmembrane region" description="Helical" evidence="12">
    <location>
        <begin position="12"/>
        <end position="35"/>
    </location>
</feature>
<evidence type="ECO:0000256" key="12">
    <source>
        <dbReference type="SAM" id="Phobius"/>
    </source>
</evidence>
<dbReference type="PANTHER" id="PTHR30633:SF0">
    <property type="entry name" value="CYTOCHROME C-552"/>
    <property type="match status" value="1"/>
</dbReference>
<comment type="subcellular location">
    <subcellularLocation>
        <location evidence="1">Cell envelope</location>
    </subcellularLocation>
</comment>
<dbReference type="InterPro" id="IPR036280">
    <property type="entry name" value="Multihaem_cyt_sf"/>
</dbReference>
<reference evidence="13 14" key="1">
    <citation type="submission" date="2019-02" db="EMBL/GenBank/DDBJ databases">
        <title>Deep-cultivation of Planctomycetes and their phenomic and genomic characterization uncovers novel biology.</title>
        <authorList>
            <person name="Wiegand S."/>
            <person name="Jogler M."/>
            <person name="Boedeker C."/>
            <person name="Pinto D."/>
            <person name="Vollmers J."/>
            <person name="Rivas-Marin E."/>
            <person name="Kohn T."/>
            <person name="Peeters S.H."/>
            <person name="Heuer A."/>
            <person name="Rast P."/>
            <person name="Oberbeckmann S."/>
            <person name="Bunk B."/>
            <person name="Jeske O."/>
            <person name="Meyerdierks A."/>
            <person name="Storesund J.E."/>
            <person name="Kallscheuer N."/>
            <person name="Luecker S."/>
            <person name="Lage O.M."/>
            <person name="Pohl T."/>
            <person name="Merkel B.J."/>
            <person name="Hornburger P."/>
            <person name="Mueller R.-W."/>
            <person name="Bruemmer F."/>
            <person name="Labrenz M."/>
            <person name="Spormann A.M."/>
            <person name="Op Den Camp H."/>
            <person name="Overmann J."/>
            <person name="Amann R."/>
            <person name="Jetten M.S.M."/>
            <person name="Mascher T."/>
            <person name="Medema M.H."/>
            <person name="Devos D.P."/>
            <person name="Kaster A.-K."/>
            <person name="Ovreas L."/>
            <person name="Rohde M."/>
            <person name="Galperin M.Y."/>
            <person name="Jogler C."/>
        </authorList>
    </citation>
    <scope>NUCLEOTIDE SEQUENCE [LARGE SCALE GENOMIC DNA]</scope>
    <source>
        <strain evidence="13 14">KOR42</strain>
    </source>
</reference>
<evidence type="ECO:0000256" key="8">
    <source>
        <dbReference type="ARBA" id="ARBA00023002"/>
    </source>
</evidence>
<accession>A0A5C5V8R0</accession>
<dbReference type="AlphaFoldDB" id="A0A5C5V8R0"/>
<feature type="region of interest" description="Disordered" evidence="11">
    <location>
        <begin position="196"/>
        <end position="245"/>
    </location>
</feature>
<keyword evidence="14" id="KW-1185">Reference proteome</keyword>
<dbReference type="EMBL" id="SIHI01000085">
    <property type="protein sequence ID" value="TWT34984.1"/>
    <property type="molecule type" value="Genomic_DNA"/>
</dbReference>
<dbReference type="RefSeq" id="WP_146512579.1">
    <property type="nucleotide sequence ID" value="NZ_SIHI01000085.1"/>
</dbReference>
<keyword evidence="4" id="KW-0349">Heme</keyword>
<dbReference type="GO" id="GO:0019645">
    <property type="term" value="P:anaerobic electron transport chain"/>
    <property type="evidence" value="ECO:0007669"/>
    <property type="project" value="TreeGrafter"/>
</dbReference>
<dbReference type="Proteomes" id="UP000317243">
    <property type="component" value="Unassembled WGS sequence"/>
</dbReference>
<comment type="caution">
    <text evidence="13">The sequence shown here is derived from an EMBL/GenBank/DDBJ whole genome shotgun (WGS) entry which is preliminary data.</text>
</comment>
<dbReference type="GO" id="GO:0030288">
    <property type="term" value="C:outer membrane-bounded periplasmic space"/>
    <property type="evidence" value="ECO:0007669"/>
    <property type="project" value="TreeGrafter"/>
</dbReference>
<feature type="region of interest" description="Disordered" evidence="11">
    <location>
        <begin position="529"/>
        <end position="555"/>
    </location>
</feature>
<dbReference type="GO" id="GO:0046872">
    <property type="term" value="F:metal ion binding"/>
    <property type="evidence" value="ECO:0007669"/>
    <property type="project" value="UniProtKB-KW"/>
</dbReference>
<keyword evidence="8 13" id="KW-0560">Oxidoreductase</keyword>
<evidence type="ECO:0000256" key="1">
    <source>
        <dbReference type="ARBA" id="ARBA00004196"/>
    </source>
</evidence>
<dbReference type="OrthoDB" id="9780421at2"/>
<evidence type="ECO:0000313" key="13">
    <source>
        <dbReference type="EMBL" id="TWT34984.1"/>
    </source>
</evidence>
<evidence type="ECO:0000256" key="3">
    <source>
        <dbReference type="ARBA" id="ARBA00011887"/>
    </source>
</evidence>
<evidence type="ECO:0000256" key="11">
    <source>
        <dbReference type="SAM" id="MobiDB-lite"/>
    </source>
</evidence>
<name>A0A5C5V8R0_9PLAN</name>
<keyword evidence="12" id="KW-0472">Membrane</keyword>
<dbReference type="Gene3D" id="1.20.140.10">
    <property type="entry name" value="Butyryl-CoA Dehydrogenase, subunit A, domain 3"/>
    <property type="match status" value="1"/>
</dbReference>
<keyword evidence="6" id="KW-0732">Signal</keyword>
<dbReference type="SUPFAM" id="SSF48695">
    <property type="entry name" value="Multiheme cytochromes"/>
    <property type="match status" value="1"/>
</dbReference>
<comment type="catalytic activity">
    <reaction evidence="10">
        <text>6 Fe(III)-[cytochrome c] + NH4(+) + 2 H2O = 6 Fe(II)-[cytochrome c] + nitrite + 8 H(+)</text>
        <dbReference type="Rhea" id="RHEA:13089"/>
        <dbReference type="Rhea" id="RHEA-COMP:10350"/>
        <dbReference type="Rhea" id="RHEA-COMP:14399"/>
        <dbReference type="ChEBI" id="CHEBI:15377"/>
        <dbReference type="ChEBI" id="CHEBI:15378"/>
        <dbReference type="ChEBI" id="CHEBI:16301"/>
        <dbReference type="ChEBI" id="CHEBI:28938"/>
        <dbReference type="ChEBI" id="CHEBI:29033"/>
        <dbReference type="ChEBI" id="CHEBI:29034"/>
        <dbReference type="EC" id="1.7.2.2"/>
    </reaction>
</comment>
<protein>
    <recommendedName>
        <fullName evidence="3">nitrite reductase (cytochrome; ammonia-forming)</fullName>
        <ecNumber evidence="3">1.7.2.2</ecNumber>
    </recommendedName>
</protein>
<evidence type="ECO:0000256" key="7">
    <source>
        <dbReference type="ARBA" id="ARBA00022837"/>
    </source>
</evidence>
<dbReference type="PIRSF" id="PIRSF000243">
    <property type="entry name" value="Cyt_c552"/>
    <property type="match status" value="1"/>
</dbReference>
<proteinExistence type="inferred from homology"/>
<keyword evidence="12" id="KW-1133">Transmembrane helix</keyword>
<keyword evidence="7" id="KW-0106">Calcium</keyword>
<dbReference type="GO" id="GO:0042279">
    <property type="term" value="F:nitrite reductase (cytochrome, ammonia-forming) activity"/>
    <property type="evidence" value="ECO:0007669"/>
    <property type="project" value="UniProtKB-EC"/>
</dbReference>
<keyword evidence="9" id="KW-0408">Iron</keyword>
<evidence type="ECO:0000256" key="5">
    <source>
        <dbReference type="ARBA" id="ARBA00022723"/>
    </source>
</evidence>
<evidence type="ECO:0000256" key="2">
    <source>
        <dbReference type="ARBA" id="ARBA00009288"/>
    </source>
</evidence>
<dbReference type="GO" id="GO:0020037">
    <property type="term" value="F:heme binding"/>
    <property type="evidence" value="ECO:0007669"/>
    <property type="project" value="TreeGrafter"/>
</dbReference>
<evidence type="ECO:0000256" key="9">
    <source>
        <dbReference type="ARBA" id="ARBA00023004"/>
    </source>
</evidence>
<dbReference type="EC" id="1.7.2.2" evidence="3"/>
<dbReference type="PANTHER" id="PTHR30633">
    <property type="entry name" value="CYTOCHROME C-552 RESPIRATORY NITRITE REDUCTASE"/>
    <property type="match status" value="1"/>
</dbReference>
<dbReference type="Gene3D" id="1.10.1130.10">
    <property type="entry name" value="Flavocytochrome C3, Chain A"/>
    <property type="match status" value="2"/>
</dbReference>
<dbReference type="InterPro" id="IPR003321">
    <property type="entry name" value="Cyt_c552"/>
</dbReference>
<sequence>MHPRAGVSKVGMLVGLILLVALTTFAVTGVLVTIFERQQEARTPFVRLVEVDEITTDPAPWGVNWPNQYDTYLQSVDTEESEYGGSSAMTTSKLETYPWLKRLYAGYAFSLDYREARGHAYMLYDQEVTKRVTERPQGGACLHCHASIIPTYRRLGMESFGEEVNEETLAQDFNWDAVVEGFVLVSKMDYPSAHKEVLRTPDGSTGEQKSPFPGGTSEVKTSSDESSSESEEAEDPHLGHAHPVSCIDCHDPQSMEIRVTRPGFVMGIQSLAESDEPVHHLPSITRWREGSRAEKYDPNKLASRQEMRSSVCGQCHVEYYCATKETLFFPWENGLKAEQIEQTFDEHLFPDGTEFYDYKHGETGAKIYKAQHPEFELWSQGIHARSGVSCSDCHMPYERKGAMKVSSHLVQSPMLNINNSCQVCHNVPEAELKARVETIQNRTKSLMLRAADAMTAMLDAIRDAEAAGATEEQLKPILDLQRKGMWRLDFISSENSKGFHADQEAARLLGESIDYCRQAEVMALKLRAADAPESQKEITPIEGVTPADEAPAGAE</sequence>
<evidence type="ECO:0000256" key="10">
    <source>
        <dbReference type="ARBA" id="ARBA00049131"/>
    </source>
</evidence>
<dbReference type="Pfam" id="PF02335">
    <property type="entry name" value="Cytochrom_C552"/>
    <property type="match status" value="2"/>
</dbReference>
<keyword evidence="5" id="KW-0479">Metal-binding</keyword>
<dbReference type="CDD" id="cd00548">
    <property type="entry name" value="NrfA-like"/>
    <property type="match status" value="1"/>
</dbReference>
<keyword evidence="12" id="KW-0812">Transmembrane</keyword>
<evidence type="ECO:0000256" key="6">
    <source>
        <dbReference type="ARBA" id="ARBA00022729"/>
    </source>
</evidence>
<gene>
    <name evidence="13" type="primary">nrfA</name>
    <name evidence="13" type="ORF">KOR42_53500</name>
</gene>
<organism evidence="13 14">
    <name type="scientific">Thalassoglobus neptunius</name>
    <dbReference type="NCBI Taxonomy" id="1938619"/>
    <lineage>
        <taxon>Bacteria</taxon>
        <taxon>Pseudomonadati</taxon>
        <taxon>Planctomycetota</taxon>
        <taxon>Planctomycetia</taxon>
        <taxon>Planctomycetales</taxon>
        <taxon>Planctomycetaceae</taxon>
        <taxon>Thalassoglobus</taxon>
    </lineage>
</organism>
<evidence type="ECO:0000256" key="4">
    <source>
        <dbReference type="ARBA" id="ARBA00022617"/>
    </source>
</evidence>